<protein>
    <submittedName>
        <fullName evidence="1">Uncharacterized protein</fullName>
    </submittedName>
</protein>
<comment type="caution">
    <text evidence="1">The sequence shown here is derived from an EMBL/GenBank/DDBJ whole genome shotgun (WGS) entry which is preliminary data.</text>
</comment>
<proteinExistence type="predicted"/>
<sequence length="42" mass="4902">LDGNLNLRFYTGGIENPLEESLDWTKKETLNFDNSFLNLKKN</sequence>
<gene>
    <name evidence="1" type="ORF">S12H4_07348</name>
</gene>
<evidence type="ECO:0000313" key="1">
    <source>
        <dbReference type="EMBL" id="GAI59478.1"/>
    </source>
</evidence>
<dbReference type="EMBL" id="BARW01002697">
    <property type="protein sequence ID" value="GAI59478.1"/>
    <property type="molecule type" value="Genomic_DNA"/>
</dbReference>
<name>X1PUI7_9ZZZZ</name>
<feature type="non-terminal residue" evidence="1">
    <location>
        <position position="1"/>
    </location>
</feature>
<organism evidence="1">
    <name type="scientific">marine sediment metagenome</name>
    <dbReference type="NCBI Taxonomy" id="412755"/>
    <lineage>
        <taxon>unclassified sequences</taxon>
        <taxon>metagenomes</taxon>
        <taxon>ecological metagenomes</taxon>
    </lineage>
</organism>
<dbReference type="AlphaFoldDB" id="X1PUI7"/>
<accession>X1PUI7</accession>
<reference evidence="1" key="1">
    <citation type="journal article" date="2014" name="Front. Microbiol.">
        <title>High frequency of phylogenetically diverse reductive dehalogenase-homologous genes in deep subseafloor sedimentary metagenomes.</title>
        <authorList>
            <person name="Kawai M."/>
            <person name="Futagami T."/>
            <person name="Toyoda A."/>
            <person name="Takaki Y."/>
            <person name="Nishi S."/>
            <person name="Hori S."/>
            <person name="Arai W."/>
            <person name="Tsubouchi T."/>
            <person name="Morono Y."/>
            <person name="Uchiyama I."/>
            <person name="Ito T."/>
            <person name="Fujiyama A."/>
            <person name="Inagaki F."/>
            <person name="Takami H."/>
        </authorList>
    </citation>
    <scope>NUCLEOTIDE SEQUENCE</scope>
    <source>
        <strain evidence="1">Expedition CK06-06</strain>
    </source>
</reference>